<feature type="compositionally biased region" description="Low complexity" evidence="1">
    <location>
        <begin position="276"/>
        <end position="296"/>
    </location>
</feature>
<comment type="caution">
    <text evidence="2">The sequence shown here is derived from an EMBL/GenBank/DDBJ whole genome shotgun (WGS) entry which is preliminary data.</text>
</comment>
<proteinExistence type="predicted"/>
<dbReference type="Proteomes" id="UP000774326">
    <property type="component" value="Unassembled WGS sequence"/>
</dbReference>
<sequence>MNTPNLIGFICLNRAQIQIHTSIYVTAHDMTTVNPTSTPTTQPKDYLKTISFTIPTPSPSILNNHSSIEDLELWGQQKSFTYKQYISGQRKPLQFFGIVNVSFTPLWSIISEPFEVYTNNEDTLNSLTDLMRHSKLLLNESLTSQTDMASSSGLFQNGILLRSNPDLFMLIFFERSKTGINSVFATLLNFNFSKMLYYVNNEIETEALKAEDFPFKDEHDQELQEDQASGYFIDGVALKRTTPITTTSASASRAPSLSRSASSLNISQIPSSDIFQNQSQRSSPSPGPSSVSANSSSQLSAQEQLRILTNKEAFQTIIKSEVAFYMKTNTKQEQNDVSDICFRSLNFKFQSLPEVNVETEIDIRKWLRVLLECLGVKKAN</sequence>
<protein>
    <submittedName>
        <fullName evidence="2">Uncharacterized protein</fullName>
    </submittedName>
</protein>
<gene>
    <name evidence="2" type="ORF">WICPIJ_008098</name>
</gene>
<accession>A0A9P8PYT7</accession>
<evidence type="ECO:0000256" key="1">
    <source>
        <dbReference type="SAM" id="MobiDB-lite"/>
    </source>
</evidence>
<name>A0A9P8PYT7_WICPI</name>
<dbReference type="AlphaFoldDB" id="A0A9P8PYT7"/>
<dbReference type="OrthoDB" id="3980721at2759"/>
<keyword evidence="3" id="KW-1185">Reference proteome</keyword>
<reference evidence="2" key="1">
    <citation type="journal article" date="2021" name="Open Biol.">
        <title>Shared evolutionary footprints suggest mitochondrial oxidative damage underlies multiple complex I losses in fungi.</title>
        <authorList>
            <person name="Schikora-Tamarit M.A."/>
            <person name="Marcet-Houben M."/>
            <person name="Nosek J."/>
            <person name="Gabaldon T."/>
        </authorList>
    </citation>
    <scope>NUCLEOTIDE SEQUENCE</scope>
    <source>
        <strain evidence="2">CBS2887</strain>
    </source>
</reference>
<dbReference type="EMBL" id="JAEUBG010004656">
    <property type="protein sequence ID" value="KAH3680843.1"/>
    <property type="molecule type" value="Genomic_DNA"/>
</dbReference>
<feature type="region of interest" description="Disordered" evidence="1">
    <location>
        <begin position="274"/>
        <end position="296"/>
    </location>
</feature>
<organism evidence="2 3">
    <name type="scientific">Wickerhamomyces pijperi</name>
    <name type="common">Yeast</name>
    <name type="synonym">Pichia pijperi</name>
    <dbReference type="NCBI Taxonomy" id="599730"/>
    <lineage>
        <taxon>Eukaryota</taxon>
        <taxon>Fungi</taxon>
        <taxon>Dikarya</taxon>
        <taxon>Ascomycota</taxon>
        <taxon>Saccharomycotina</taxon>
        <taxon>Saccharomycetes</taxon>
        <taxon>Phaffomycetales</taxon>
        <taxon>Wickerhamomycetaceae</taxon>
        <taxon>Wickerhamomyces</taxon>
    </lineage>
</organism>
<reference evidence="2" key="2">
    <citation type="submission" date="2021-01" db="EMBL/GenBank/DDBJ databases">
        <authorList>
            <person name="Schikora-Tamarit M.A."/>
        </authorList>
    </citation>
    <scope>NUCLEOTIDE SEQUENCE</scope>
    <source>
        <strain evidence="2">CBS2887</strain>
    </source>
</reference>
<evidence type="ECO:0000313" key="3">
    <source>
        <dbReference type="Proteomes" id="UP000774326"/>
    </source>
</evidence>
<evidence type="ECO:0000313" key="2">
    <source>
        <dbReference type="EMBL" id="KAH3680843.1"/>
    </source>
</evidence>